<feature type="transmembrane region" description="Helical" evidence="2">
    <location>
        <begin position="57"/>
        <end position="77"/>
    </location>
</feature>
<evidence type="ECO:0000313" key="3">
    <source>
        <dbReference type="EMBL" id="KAK6972157.1"/>
    </source>
</evidence>
<organism evidence="3 4">
    <name type="scientific">Favolaschia claudopus</name>
    <dbReference type="NCBI Taxonomy" id="2862362"/>
    <lineage>
        <taxon>Eukaryota</taxon>
        <taxon>Fungi</taxon>
        <taxon>Dikarya</taxon>
        <taxon>Basidiomycota</taxon>
        <taxon>Agaricomycotina</taxon>
        <taxon>Agaricomycetes</taxon>
        <taxon>Agaricomycetidae</taxon>
        <taxon>Agaricales</taxon>
        <taxon>Marasmiineae</taxon>
        <taxon>Mycenaceae</taxon>
        <taxon>Favolaschia</taxon>
    </lineage>
</organism>
<sequence>MQGDSFTQPTIGSPENQESSPTAPLLSLDSAEHANTQGNGEASSVDSQVIKGWDLDLFILFIHGFIALCWGIALIILQTGIVPISSSLSQYGLKHTIITNVIITAVANIFTLHLKFTVKHVIGEYLAMAALAGIDLQRWCVLEGVARVGMKGPFEMLEHRLMTVLWITVVAGMGAHSASQVAILQPESWVGHVLYNDSIPCGVDPGSLTLSSTLIPHRNFDRIAFQLGMQLGYYYDQVAGNTSTAVGGQAYVKDNFAYSGLGVLADGRYEVPGAQIIAWCGSNDHHSYDANPSSLWLPLEGLWSTAFPQHDLPNVKIENEMGSFSPTDNINSPMQASITSGPNFSLADGRVGLYGLINATGSGGILTVDHTGAMVGCVWALEPKLVHVQRINGTSVAVPQLSTSTGTVPFPNGRGMLAAVQGMAAAVEEGAHLVYDPALGGGVDVHILVETLLADALKGVFTAYMMYSQTVGLDPARTGAGICFSGNRTDEYYLGWIAIVFSIVIGLIALGAAVCLRFKPRVKGIDLLQVADAFTLGVHTTDTDIDHWQRFRLKNGMSAEASVLDNTEPEE</sequence>
<feature type="region of interest" description="Disordered" evidence="1">
    <location>
        <begin position="1"/>
        <end position="23"/>
    </location>
</feature>
<gene>
    <name evidence="3" type="ORF">R3P38DRAFT_2812510</name>
</gene>
<accession>A0AAV9Z722</accession>
<keyword evidence="4" id="KW-1185">Reference proteome</keyword>
<dbReference type="EMBL" id="JAWWNJ010000192">
    <property type="protein sequence ID" value="KAK6972157.1"/>
    <property type="molecule type" value="Genomic_DNA"/>
</dbReference>
<keyword evidence="2" id="KW-1133">Transmembrane helix</keyword>
<evidence type="ECO:0000313" key="4">
    <source>
        <dbReference type="Proteomes" id="UP001362999"/>
    </source>
</evidence>
<evidence type="ECO:0000256" key="1">
    <source>
        <dbReference type="SAM" id="MobiDB-lite"/>
    </source>
</evidence>
<dbReference type="AlphaFoldDB" id="A0AAV9Z722"/>
<dbReference type="Proteomes" id="UP001362999">
    <property type="component" value="Unassembled WGS sequence"/>
</dbReference>
<feature type="compositionally biased region" description="Polar residues" evidence="1">
    <location>
        <begin position="1"/>
        <end position="22"/>
    </location>
</feature>
<keyword evidence="2" id="KW-0472">Membrane</keyword>
<evidence type="ECO:0000256" key="2">
    <source>
        <dbReference type="SAM" id="Phobius"/>
    </source>
</evidence>
<feature type="transmembrane region" description="Helical" evidence="2">
    <location>
        <begin position="97"/>
        <end position="116"/>
    </location>
</feature>
<reference evidence="3 4" key="1">
    <citation type="journal article" date="2024" name="J Genomics">
        <title>Draft genome sequencing and assembly of Favolaschia claudopus CIRM-BRFM 2984 isolated from oak limbs.</title>
        <authorList>
            <person name="Navarro D."/>
            <person name="Drula E."/>
            <person name="Chaduli D."/>
            <person name="Cazenave R."/>
            <person name="Ahrendt S."/>
            <person name="Wang J."/>
            <person name="Lipzen A."/>
            <person name="Daum C."/>
            <person name="Barry K."/>
            <person name="Grigoriev I.V."/>
            <person name="Favel A."/>
            <person name="Rosso M.N."/>
            <person name="Martin F."/>
        </authorList>
    </citation>
    <scope>NUCLEOTIDE SEQUENCE [LARGE SCALE GENOMIC DNA]</scope>
    <source>
        <strain evidence="3 4">CIRM-BRFM 2984</strain>
    </source>
</reference>
<proteinExistence type="predicted"/>
<name>A0AAV9Z722_9AGAR</name>
<feature type="transmembrane region" description="Helical" evidence="2">
    <location>
        <begin position="493"/>
        <end position="516"/>
    </location>
</feature>
<protein>
    <submittedName>
        <fullName evidence="3">Uncharacterized protein</fullName>
    </submittedName>
</protein>
<comment type="caution">
    <text evidence="3">The sequence shown here is derived from an EMBL/GenBank/DDBJ whole genome shotgun (WGS) entry which is preliminary data.</text>
</comment>
<keyword evidence="2" id="KW-0812">Transmembrane</keyword>